<organism evidence="1 2">
    <name type="scientific">Agromyces ramosus</name>
    <dbReference type="NCBI Taxonomy" id="33879"/>
    <lineage>
        <taxon>Bacteria</taxon>
        <taxon>Bacillati</taxon>
        <taxon>Actinomycetota</taxon>
        <taxon>Actinomycetes</taxon>
        <taxon>Micrococcales</taxon>
        <taxon>Microbacteriaceae</taxon>
        <taxon>Agromyces</taxon>
    </lineage>
</organism>
<sequence length="274" mass="29326">MDSDDAIFGQHPLRWLVEQARMRELDATPVVAPESSMEHVGAVNDLDAAYASGAGVRLQPRSWPSVDRAALDGLLEVLVMAEPDIDLFLELGESSGPIAERAAIAEVNAVAAAHDFRSISVGVSAFPDLAGVARGVSEFSRSDLEVFLTVRDEVNVEIGFADTAIQRADQVDLGVDPKLLTISAVLRYTTADHWLIAKGGLFKASGGRSEGGAALVPALDLLVGHSEYRTPFGTEADDWIDQVRASSASPGNPQTWRKWGTLRHLRVTASQLAT</sequence>
<evidence type="ECO:0000313" key="1">
    <source>
        <dbReference type="EMBL" id="MDQ0895001.1"/>
    </source>
</evidence>
<dbReference type="Proteomes" id="UP001239083">
    <property type="component" value="Unassembled WGS sequence"/>
</dbReference>
<dbReference type="InterPro" id="IPR025683">
    <property type="entry name" value="Protein_beta"/>
</dbReference>
<evidence type="ECO:0000313" key="2">
    <source>
        <dbReference type="Proteomes" id="UP001239083"/>
    </source>
</evidence>
<dbReference type="EMBL" id="JAUSYY010000001">
    <property type="protein sequence ID" value="MDQ0895001.1"/>
    <property type="molecule type" value="Genomic_DNA"/>
</dbReference>
<gene>
    <name evidence="1" type="ORF">QFZ26_002556</name>
</gene>
<reference evidence="1 2" key="1">
    <citation type="submission" date="2023-07" db="EMBL/GenBank/DDBJ databases">
        <title>Comparative genomics of wheat-associated soil bacteria to identify genetic determinants of phenazine resistance.</title>
        <authorList>
            <person name="Mouncey N."/>
        </authorList>
    </citation>
    <scope>NUCLEOTIDE SEQUENCE [LARGE SCALE GENOMIC DNA]</scope>
    <source>
        <strain evidence="1 2">V3I3</strain>
    </source>
</reference>
<accession>A0ABU0RCM0</accession>
<name>A0ABU0RCM0_9MICO</name>
<dbReference type="Pfam" id="PF14350">
    <property type="entry name" value="Beta_protein"/>
    <property type="match status" value="1"/>
</dbReference>
<comment type="caution">
    <text evidence="1">The sequence shown here is derived from an EMBL/GenBank/DDBJ whole genome shotgun (WGS) entry which is preliminary data.</text>
</comment>
<protein>
    <recommendedName>
        <fullName evidence="3">T4 beta protein</fullName>
    </recommendedName>
</protein>
<evidence type="ECO:0008006" key="3">
    <source>
        <dbReference type="Google" id="ProtNLM"/>
    </source>
</evidence>
<proteinExistence type="predicted"/>
<keyword evidence="2" id="KW-1185">Reference proteome</keyword>